<sequence length="289" mass="31476">MVSTRKHPSEFPAPDPSPTKTSLRKSSSRSTASPTPDLAPDTPISTSTSTPQSLAKRVLSNSLTHTNGSSAKSADSAIGWSHTTSNITLAWLAISLPLVIWDTLYIWLRPHTMAGGALQWPLWKPYEIYAAIDYVYGWPGWEKNDGFGGAQATLNAIETVLYGLYLMIVYNHSVPAVGGRGWEVREGVGGFLAGGRRIVGKRGNRAVVIAFAASVMTLSKTLLYYCNEYYSGFANVKHNDWATLAFFYGVMNGLWIIFPAYMTLVFGADLFEALDLASESASAAAKKKY</sequence>
<comment type="caution">
    <text evidence="3">The sequence shown here is derived from an EMBL/GenBank/DDBJ whole genome shotgun (WGS) entry which is preliminary data.</text>
</comment>
<accession>A0A9P9IWB5</accession>
<feature type="transmembrane region" description="Helical" evidence="2">
    <location>
        <begin position="245"/>
        <end position="266"/>
    </location>
</feature>
<protein>
    <recommendedName>
        <fullName evidence="5">Cholestenol delta-isomerase</fullName>
    </recommendedName>
</protein>
<keyword evidence="2" id="KW-1133">Transmembrane helix</keyword>
<gene>
    <name evidence="3" type="ORF">B0J11DRAFT_426523</name>
</gene>
<evidence type="ECO:0000256" key="2">
    <source>
        <dbReference type="SAM" id="Phobius"/>
    </source>
</evidence>
<evidence type="ECO:0008006" key="5">
    <source>
        <dbReference type="Google" id="ProtNLM"/>
    </source>
</evidence>
<dbReference type="Proteomes" id="UP000700596">
    <property type="component" value="Unassembled WGS sequence"/>
</dbReference>
<dbReference type="AlphaFoldDB" id="A0A9P9IWB5"/>
<feature type="compositionally biased region" description="Low complexity" evidence="1">
    <location>
        <begin position="28"/>
        <end position="52"/>
    </location>
</feature>
<feature type="transmembrane region" description="Helical" evidence="2">
    <location>
        <begin position="206"/>
        <end position="225"/>
    </location>
</feature>
<keyword evidence="2" id="KW-0472">Membrane</keyword>
<keyword evidence="4" id="KW-1185">Reference proteome</keyword>
<feature type="transmembrane region" description="Helical" evidence="2">
    <location>
        <begin position="89"/>
        <end position="108"/>
    </location>
</feature>
<dbReference type="OrthoDB" id="60858at2759"/>
<evidence type="ECO:0000256" key="1">
    <source>
        <dbReference type="SAM" id="MobiDB-lite"/>
    </source>
</evidence>
<reference evidence="3" key="1">
    <citation type="journal article" date="2021" name="Nat. Commun.">
        <title>Genetic determinants of endophytism in the Arabidopsis root mycobiome.</title>
        <authorList>
            <person name="Mesny F."/>
            <person name="Miyauchi S."/>
            <person name="Thiergart T."/>
            <person name="Pickel B."/>
            <person name="Atanasova L."/>
            <person name="Karlsson M."/>
            <person name="Huettel B."/>
            <person name="Barry K.W."/>
            <person name="Haridas S."/>
            <person name="Chen C."/>
            <person name="Bauer D."/>
            <person name="Andreopoulos W."/>
            <person name="Pangilinan J."/>
            <person name="LaButti K."/>
            <person name="Riley R."/>
            <person name="Lipzen A."/>
            <person name="Clum A."/>
            <person name="Drula E."/>
            <person name="Henrissat B."/>
            <person name="Kohler A."/>
            <person name="Grigoriev I.V."/>
            <person name="Martin F.M."/>
            <person name="Hacquard S."/>
        </authorList>
    </citation>
    <scope>NUCLEOTIDE SEQUENCE</scope>
    <source>
        <strain evidence="3">MPI-CAGE-CH-0243</strain>
    </source>
</reference>
<proteinExistence type="predicted"/>
<name>A0A9P9IWB5_9PLEO</name>
<feature type="region of interest" description="Disordered" evidence="1">
    <location>
        <begin position="1"/>
        <end position="52"/>
    </location>
</feature>
<evidence type="ECO:0000313" key="3">
    <source>
        <dbReference type="EMBL" id="KAH7136022.1"/>
    </source>
</evidence>
<dbReference type="PANTHER" id="PTHR37919">
    <property type="entry name" value="PROTEIN CBG05606"/>
    <property type="match status" value="1"/>
</dbReference>
<organism evidence="3 4">
    <name type="scientific">Dendryphion nanum</name>
    <dbReference type="NCBI Taxonomy" id="256645"/>
    <lineage>
        <taxon>Eukaryota</taxon>
        <taxon>Fungi</taxon>
        <taxon>Dikarya</taxon>
        <taxon>Ascomycota</taxon>
        <taxon>Pezizomycotina</taxon>
        <taxon>Dothideomycetes</taxon>
        <taxon>Pleosporomycetidae</taxon>
        <taxon>Pleosporales</taxon>
        <taxon>Torulaceae</taxon>
        <taxon>Dendryphion</taxon>
    </lineage>
</organism>
<evidence type="ECO:0000313" key="4">
    <source>
        <dbReference type="Proteomes" id="UP000700596"/>
    </source>
</evidence>
<dbReference type="PANTHER" id="PTHR37919:SF2">
    <property type="entry name" value="EXPERA DOMAIN-CONTAINING PROTEIN"/>
    <property type="match status" value="1"/>
</dbReference>
<dbReference type="EMBL" id="JAGMWT010000002">
    <property type="protein sequence ID" value="KAH7136022.1"/>
    <property type="molecule type" value="Genomic_DNA"/>
</dbReference>
<keyword evidence="2" id="KW-0812">Transmembrane</keyword>